<reference evidence="4 5" key="1">
    <citation type="submission" date="2020-05" db="EMBL/GenBank/DDBJ databases">
        <title>MicrobeNet Type strains.</title>
        <authorList>
            <person name="Nicholson A.C."/>
        </authorList>
    </citation>
    <scope>NUCLEOTIDE SEQUENCE [LARGE SCALE GENOMIC DNA]</scope>
    <source>
        <strain evidence="4 5">ATCC 700815</strain>
    </source>
</reference>
<keyword evidence="1" id="KW-0805">Transcription regulation</keyword>
<evidence type="ECO:0000256" key="2">
    <source>
        <dbReference type="ARBA" id="ARBA00023125"/>
    </source>
</evidence>
<name>A0A6N1BJ43_9BURK</name>
<proteinExistence type="predicted"/>
<dbReference type="Gene3D" id="1.10.10.10">
    <property type="entry name" value="Winged helix-like DNA-binding domain superfamily/Winged helix DNA-binding domain"/>
    <property type="match status" value="1"/>
</dbReference>
<dbReference type="PANTHER" id="PTHR43132:SF9">
    <property type="entry name" value="ARSR FAMILY TRANSCRIPTIONAL REGULATORY PROTEIN"/>
    <property type="match status" value="1"/>
</dbReference>
<dbReference type="SUPFAM" id="SSF46785">
    <property type="entry name" value="Winged helix' DNA-binding domain"/>
    <property type="match status" value="1"/>
</dbReference>
<dbReference type="CDD" id="cd00090">
    <property type="entry name" value="HTH_ARSR"/>
    <property type="match status" value="1"/>
</dbReference>
<dbReference type="GO" id="GO:0003700">
    <property type="term" value="F:DNA-binding transcription factor activity"/>
    <property type="evidence" value="ECO:0007669"/>
    <property type="project" value="InterPro"/>
</dbReference>
<evidence type="ECO:0000313" key="5">
    <source>
        <dbReference type="Proteomes" id="UP000542973"/>
    </source>
</evidence>
<evidence type="ECO:0000313" key="4">
    <source>
        <dbReference type="EMBL" id="NNH10991.1"/>
    </source>
</evidence>
<dbReference type="InterPro" id="IPR036390">
    <property type="entry name" value="WH_DNA-bd_sf"/>
</dbReference>
<dbReference type="PANTHER" id="PTHR43132">
    <property type="entry name" value="ARSENICAL RESISTANCE OPERON REPRESSOR ARSR-RELATED"/>
    <property type="match status" value="1"/>
</dbReference>
<comment type="caution">
    <text evidence="4">The sequence shown here is derived from an EMBL/GenBank/DDBJ whole genome shotgun (WGS) entry which is preliminary data.</text>
</comment>
<protein>
    <submittedName>
        <fullName evidence="4">Winged helix-turn-helix transcriptional regulator</fullName>
    </submittedName>
</protein>
<evidence type="ECO:0000256" key="1">
    <source>
        <dbReference type="ARBA" id="ARBA00023015"/>
    </source>
</evidence>
<accession>A0A6N1BJ43</accession>
<gene>
    <name evidence="4" type="ORF">HLB16_08865</name>
</gene>
<organism evidence="4 5">
    <name type="scientific">Cupriavidus gilardii</name>
    <dbReference type="NCBI Taxonomy" id="82541"/>
    <lineage>
        <taxon>Bacteria</taxon>
        <taxon>Pseudomonadati</taxon>
        <taxon>Pseudomonadota</taxon>
        <taxon>Betaproteobacteria</taxon>
        <taxon>Burkholderiales</taxon>
        <taxon>Burkholderiaceae</taxon>
        <taxon>Cupriavidus</taxon>
    </lineage>
</organism>
<dbReference type="InterPro" id="IPR051011">
    <property type="entry name" value="Metal_resp_trans_reg"/>
</dbReference>
<keyword evidence="2" id="KW-0238">DNA-binding</keyword>
<dbReference type="NCBIfam" id="NF033788">
    <property type="entry name" value="HTH_metalloreg"/>
    <property type="match status" value="1"/>
</dbReference>
<dbReference type="InterPro" id="IPR001845">
    <property type="entry name" value="HTH_ArsR_DNA-bd_dom"/>
</dbReference>
<dbReference type="EMBL" id="JABEMD010000011">
    <property type="protein sequence ID" value="NNH10991.1"/>
    <property type="molecule type" value="Genomic_DNA"/>
</dbReference>
<dbReference type="Pfam" id="PF01022">
    <property type="entry name" value="HTH_5"/>
    <property type="match status" value="1"/>
</dbReference>
<evidence type="ECO:0000256" key="3">
    <source>
        <dbReference type="ARBA" id="ARBA00023163"/>
    </source>
</evidence>
<dbReference type="GO" id="GO:0003677">
    <property type="term" value="F:DNA binding"/>
    <property type="evidence" value="ECO:0007669"/>
    <property type="project" value="UniProtKB-KW"/>
</dbReference>
<sequence>MRHHAYTHIVNRMNELDRVFEQVSHYFALLAEPTRLKILHALCDGEKPVGAVVETVGSSQANVSRHLNAMFRSGVLARRKEANLVYYAIADQSVVELCRTVCVQVAARIEDDAQQVAMVDRFMPAEPKRRTAARRKPGAAAAAR</sequence>
<keyword evidence="3" id="KW-0804">Transcription</keyword>
<dbReference type="SMART" id="SM00418">
    <property type="entry name" value="HTH_ARSR"/>
    <property type="match status" value="1"/>
</dbReference>
<dbReference type="InterPro" id="IPR036388">
    <property type="entry name" value="WH-like_DNA-bd_sf"/>
</dbReference>
<dbReference type="Proteomes" id="UP000542973">
    <property type="component" value="Unassembled WGS sequence"/>
</dbReference>
<dbReference type="AlphaFoldDB" id="A0A6N1BJ43"/>
<dbReference type="PROSITE" id="PS50987">
    <property type="entry name" value="HTH_ARSR_2"/>
    <property type="match status" value="1"/>
</dbReference>
<dbReference type="InterPro" id="IPR011991">
    <property type="entry name" value="ArsR-like_HTH"/>
</dbReference>
<dbReference type="PRINTS" id="PR00778">
    <property type="entry name" value="HTHARSR"/>
</dbReference>